<proteinExistence type="predicted"/>
<evidence type="ECO:0000313" key="2">
    <source>
        <dbReference type="Proteomes" id="UP001234297"/>
    </source>
</evidence>
<evidence type="ECO:0000313" key="1">
    <source>
        <dbReference type="EMBL" id="KAJ8628874.1"/>
    </source>
</evidence>
<sequence length="161" mass="17769">MARILSQTLIRESATPLLLSSKSLHLSPSSRLLNLRNRSNRSGKSQSPQLLIEVDLESDGEVEVFGIRRLEDAIHGIIIRRSAPDWLPFVPGASYWVPPRRRSLGLAELVGKIGSSLSEEETLSLTTVRGWPSAAYFVEGVSAHHVKTKSKKTPESEDEEG</sequence>
<dbReference type="EMBL" id="CM056815">
    <property type="protein sequence ID" value="KAJ8628874.1"/>
    <property type="molecule type" value="Genomic_DNA"/>
</dbReference>
<protein>
    <submittedName>
        <fullName evidence="1">Uncharacterized protein</fullName>
    </submittedName>
</protein>
<name>A0ACC2L759_PERAE</name>
<dbReference type="Proteomes" id="UP001234297">
    <property type="component" value="Chromosome 7"/>
</dbReference>
<organism evidence="1 2">
    <name type="scientific">Persea americana</name>
    <name type="common">Avocado</name>
    <dbReference type="NCBI Taxonomy" id="3435"/>
    <lineage>
        <taxon>Eukaryota</taxon>
        <taxon>Viridiplantae</taxon>
        <taxon>Streptophyta</taxon>
        <taxon>Embryophyta</taxon>
        <taxon>Tracheophyta</taxon>
        <taxon>Spermatophyta</taxon>
        <taxon>Magnoliopsida</taxon>
        <taxon>Magnoliidae</taxon>
        <taxon>Laurales</taxon>
        <taxon>Lauraceae</taxon>
        <taxon>Persea</taxon>
    </lineage>
</organism>
<gene>
    <name evidence="1" type="ORF">MRB53_022197</name>
</gene>
<keyword evidence="2" id="KW-1185">Reference proteome</keyword>
<accession>A0ACC2L759</accession>
<reference evidence="1 2" key="1">
    <citation type="journal article" date="2022" name="Hortic Res">
        <title>A haplotype resolved chromosomal level avocado genome allows analysis of novel avocado genes.</title>
        <authorList>
            <person name="Nath O."/>
            <person name="Fletcher S.J."/>
            <person name="Hayward A."/>
            <person name="Shaw L.M."/>
            <person name="Masouleh A.K."/>
            <person name="Furtado A."/>
            <person name="Henry R.J."/>
            <person name="Mitter N."/>
        </authorList>
    </citation>
    <scope>NUCLEOTIDE SEQUENCE [LARGE SCALE GENOMIC DNA]</scope>
    <source>
        <strain evidence="2">cv. Hass</strain>
    </source>
</reference>
<comment type="caution">
    <text evidence="1">The sequence shown here is derived from an EMBL/GenBank/DDBJ whole genome shotgun (WGS) entry which is preliminary data.</text>
</comment>